<comment type="caution">
    <text evidence="2">The sequence shown here is derived from an EMBL/GenBank/DDBJ whole genome shotgun (WGS) entry which is preliminary data.</text>
</comment>
<name>A0A9X1NQE4_9HYPH</name>
<evidence type="ECO:0000256" key="1">
    <source>
        <dbReference type="SAM" id="Phobius"/>
    </source>
</evidence>
<keyword evidence="1" id="KW-1133">Transmembrane helix</keyword>
<protein>
    <submittedName>
        <fullName evidence="2">Uncharacterized protein</fullName>
    </submittedName>
</protein>
<evidence type="ECO:0000313" key="3">
    <source>
        <dbReference type="Proteomes" id="UP001139089"/>
    </source>
</evidence>
<proteinExistence type="predicted"/>
<feature type="transmembrane region" description="Helical" evidence="1">
    <location>
        <begin position="39"/>
        <end position="59"/>
    </location>
</feature>
<keyword evidence="1" id="KW-0472">Membrane</keyword>
<organism evidence="2 3">
    <name type="scientific">Rhizobium quercicola</name>
    <dbReference type="NCBI Taxonomy" id="2901226"/>
    <lineage>
        <taxon>Bacteria</taxon>
        <taxon>Pseudomonadati</taxon>
        <taxon>Pseudomonadota</taxon>
        <taxon>Alphaproteobacteria</taxon>
        <taxon>Hyphomicrobiales</taxon>
        <taxon>Rhizobiaceae</taxon>
        <taxon>Rhizobium/Agrobacterium group</taxon>
        <taxon>Rhizobium</taxon>
    </lineage>
</organism>
<accession>A0A9X1NQE4</accession>
<keyword evidence="3" id="KW-1185">Reference proteome</keyword>
<gene>
    <name evidence="2" type="ORF">LRX75_05045</name>
</gene>
<reference evidence="2" key="1">
    <citation type="submission" date="2021-12" db="EMBL/GenBank/DDBJ databases">
        <authorList>
            <person name="Li Y."/>
        </authorList>
    </citation>
    <scope>NUCLEOTIDE SEQUENCE</scope>
    <source>
        <strain evidence="2">DKSPLA3</strain>
    </source>
</reference>
<dbReference type="EMBL" id="JAJOZR010000002">
    <property type="protein sequence ID" value="MCD7108410.1"/>
    <property type="molecule type" value="Genomic_DNA"/>
</dbReference>
<evidence type="ECO:0000313" key="2">
    <source>
        <dbReference type="EMBL" id="MCD7108410.1"/>
    </source>
</evidence>
<dbReference type="Proteomes" id="UP001139089">
    <property type="component" value="Unassembled WGS sequence"/>
</dbReference>
<dbReference type="AlphaFoldDB" id="A0A9X1NQE4"/>
<sequence length="65" mass="7615">MTETILLALYTLVALFFLETTFREGEMARVKGWDIMRVAGLLYCVVWPLMVLHVTILAYRDRHAR</sequence>
<dbReference type="RefSeq" id="WP_113149735.1">
    <property type="nucleotide sequence ID" value="NZ_JAJOZR010000002.1"/>
</dbReference>
<keyword evidence="1" id="KW-0812">Transmembrane</keyword>